<dbReference type="Proteomes" id="UP000249016">
    <property type="component" value="Unassembled WGS sequence"/>
</dbReference>
<dbReference type="RefSeq" id="WP_111342191.1">
    <property type="nucleotide sequence ID" value="NZ_WPIM01000001.1"/>
</dbReference>
<evidence type="ECO:0000313" key="1">
    <source>
        <dbReference type="EMBL" id="RAI74682.1"/>
    </source>
</evidence>
<comment type="caution">
    <text evidence="1">The sequence shown here is derived from an EMBL/GenBank/DDBJ whole genome shotgun (WGS) entry which is preliminary data.</text>
</comment>
<dbReference type="EMBL" id="QLII01000001">
    <property type="protein sequence ID" value="RAI74682.1"/>
    <property type="molecule type" value="Genomic_DNA"/>
</dbReference>
<dbReference type="AlphaFoldDB" id="A0A327NH93"/>
<evidence type="ECO:0000313" key="2">
    <source>
        <dbReference type="Proteomes" id="UP000249016"/>
    </source>
</evidence>
<name>A0A327NH93_9BACT</name>
<proteinExistence type="predicted"/>
<organism evidence="1 2">
    <name type="scientific">Spirosoma telluris</name>
    <dbReference type="NCBI Taxonomy" id="2183553"/>
    <lineage>
        <taxon>Bacteria</taxon>
        <taxon>Pseudomonadati</taxon>
        <taxon>Bacteroidota</taxon>
        <taxon>Cytophagia</taxon>
        <taxon>Cytophagales</taxon>
        <taxon>Cytophagaceae</taxon>
        <taxon>Spirosoma</taxon>
    </lineage>
</organism>
<keyword evidence="2" id="KW-1185">Reference proteome</keyword>
<accession>A0A327NH93</accession>
<reference evidence="1 2" key="1">
    <citation type="submission" date="2018-06" db="EMBL/GenBank/DDBJ databases">
        <title>Spirosoma sp. HMF3257 Genome sequencing and assembly.</title>
        <authorList>
            <person name="Kang H."/>
            <person name="Cha I."/>
            <person name="Kim H."/>
            <person name="Kang J."/>
            <person name="Joh K."/>
        </authorList>
    </citation>
    <scope>NUCLEOTIDE SEQUENCE [LARGE SCALE GENOMIC DNA]</scope>
    <source>
        <strain evidence="1 2">HMF3257</strain>
    </source>
</reference>
<gene>
    <name evidence="1" type="ORF">HMF3257_11175</name>
</gene>
<sequence>MPASGQLNKQPTTQSLLASTSRQLSFGPAYEPSKPTSFFTSGQFALMPGLELVRKGSKTSDGFGKDVTHLLYLEVPVYALYRHYLPDNKGELFGGWDLISPMA</sequence>
<protein>
    <submittedName>
        <fullName evidence="1">Uncharacterized protein</fullName>
    </submittedName>
</protein>